<evidence type="ECO:0000256" key="1">
    <source>
        <dbReference type="SAM" id="MobiDB-lite"/>
    </source>
</evidence>
<dbReference type="PANTHER" id="PTHR28180">
    <property type="entry name" value="CONSERVED MITOCHONDRIAL PROTEIN-RELATED"/>
    <property type="match status" value="1"/>
</dbReference>
<accession>A0A395ICA7</accession>
<dbReference type="InterPro" id="IPR029032">
    <property type="entry name" value="AhpD-like"/>
</dbReference>
<evidence type="ECO:0000313" key="3">
    <source>
        <dbReference type="Proteomes" id="UP000248961"/>
    </source>
</evidence>
<proteinExistence type="predicted"/>
<name>A0A395ICA7_ASPHC</name>
<dbReference type="Gene3D" id="1.20.1290.10">
    <property type="entry name" value="AhpD-like"/>
    <property type="match status" value="1"/>
</dbReference>
<dbReference type="OrthoDB" id="5537330at2759"/>
<dbReference type="AlphaFoldDB" id="A0A395ICA7"/>
<sequence>MPDHSLRSSSWNRSQLESKRLGTGPNPELASDLYLYLTQKEEFTSSAKRQALVRRIREALIKCVSIVGCCKPIECIIAISQVEQEPDKDYTMTREKWQCDAQNHENATRWFRSVYGRDERSTLSLFDAHKDFQWLSTEITYGLYLSDRTVLNDVETEIVVPASIMIQNLKIEPHWHSRGARRVGISKHDTEVFWSCIQEVARYFRLDLPRVPTVAEVEPDV</sequence>
<dbReference type="EMBL" id="KZ824268">
    <property type="protein sequence ID" value="RAL16738.1"/>
    <property type="molecule type" value="Genomic_DNA"/>
</dbReference>
<feature type="region of interest" description="Disordered" evidence="1">
    <location>
        <begin position="1"/>
        <end position="24"/>
    </location>
</feature>
<protein>
    <submittedName>
        <fullName evidence="2">Uncharacterized protein</fullName>
    </submittedName>
</protein>
<dbReference type="InterPro" id="IPR052999">
    <property type="entry name" value="PTS1_Protein"/>
</dbReference>
<organism evidence="2 3">
    <name type="scientific">Aspergillus homomorphus (strain CBS 101889)</name>
    <dbReference type="NCBI Taxonomy" id="1450537"/>
    <lineage>
        <taxon>Eukaryota</taxon>
        <taxon>Fungi</taxon>
        <taxon>Dikarya</taxon>
        <taxon>Ascomycota</taxon>
        <taxon>Pezizomycotina</taxon>
        <taxon>Eurotiomycetes</taxon>
        <taxon>Eurotiomycetidae</taxon>
        <taxon>Eurotiales</taxon>
        <taxon>Aspergillaceae</taxon>
        <taxon>Aspergillus</taxon>
        <taxon>Aspergillus subgen. Circumdati</taxon>
    </lineage>
</organism>
<dbReference type="RefSeq" id="XP_025555892.1">
    <property type="nucleotide sequence ID" value="XM_025697461.1"/>
</dbReference>
<gene>
    <name evidence="2" type="ORF">BO97DRAFT_430817</name>
</gene>
<keyword evidence="3" id="KW-1185">Reference proteome</keyword>
<dbReference type="SUPFAM" id="SSF69118">
    <property type="entry name" value="AhpD-like"/>
    <property type="match status" value="1"/>
</dbReference>
<evidence type="ECO:0000313" key="2">
    <source>
        <dbReference type="EMBL" id="RAL16738.1"/>
    </source>
</evidence>
<dbReference type="GeneID" id="37201750"/>
<dbReference type="VEuPathDB" id="FungiDB:BO97DRAFT_430817"/>
<dbReference type="Proteomes" id="UP000248961">
    <property type="component" value="Unassembled WGS sequence"/>
</dbReference>
<dbReference type="PANTHER" id="PTHR28180:SF5">
    <property type="entry name" value="DNA POLYMERASE ALPHA SUBUNIT B"/>
    <property type="match status" value="1"/>
</dbReference>
<reference evidence="2 3" key="1">
    <citation type="submission" date="2018-02" db="EMBL/GenBank/DDBJ databases">
        <title>The genomes of Aspergillus section Nigri reveals drivers in fungal speciation.</title>
        <authorList>
            <consortium name="DOE Joint Genome Institute"/>
            <person name="Vesth T.C."/>
            <person name="Nybo J."/>
            <person name="Theobald S."/>
            <person name="Brandl J."/>
            <person name="Frisvad J.C."/>
            <person name="Nielsen K.F."/>
            <person name="Lyhne E.K."/>
            <person name="Kogle M.E."/>
            <person name="Kuo A."/>
            <person name="Riley R."/>
            <person name="Clum A."/>
            <person name="Nolan M."/>
            <person name="Lipzen A."/>
            <person name="Salamov A."/>
            <person name="Henrissat B."/>
            <person name="Wiebenga A."/>
            <person name="De vries R.P."/>
            <person name="Grigoriev I.V."/>
            <person name="Mortensen U.H."/>
            <person name="Andersen M.R."/>
            <person name="Baker S.E."/>
        </authorList>
    </citation>
    <scope>NUCLEOTIDE SEQUENCE [LARGE SCALE GENOMIC DNA]</scope>
    <source>
        <strain evidence="2 3">CBS 101889</strain>
    </source>
</reference>